<dbReference type="EMBL" id="MQMG01000033">
    <property type="protein sequence ID" value="OKO92107.1"/>
    <property type="molecule type" value="Genomic_DNA"/>
</dbReference>
<reference evidence="7" key="2">
    <citation type="submission" date="2017-01" db="EMBL/GenBank/DDBJ databases">
        <title>Genome sequencing and annotation of Geobacillus sp. 1017, a Hydrocarbon-Oxidizing Thermophilic Bacterium Isolated from a Heavy Oil Reservoir (China).</title>
        <authorList>
            <person name="Kadnikov V.V."/>
            <person name="Mardanov A.V."/>
            <person name="Poltaraus A.B."/>
            <person name="Sokolova D.S."/>
            <person name="Semenova E.M."/>
            <person name="Ravin N.V."/>
            <person name="Tourova T.P."/>
            <person name="Nazina T.N."/>
        </authorList>
    </citation>
    <scope>NUCLEOTIDE SEQUENCE [LARGE SCALE GENOMIC DNA]</scope>
    <source>
        <strain evidence="7">1017</strain>
    </source>
</reference>
<dbReference type="GO" id="GO:0005524">
    <property type="term" value="F:ATP binding"/>
    <property type="evidence" value="ECO:0007669"/>
    <property type="project" value="UniProtKB-KW"/>
</dbReference>
<evidence type="ECO:0000313" key="6">
    <source>
        <dbReference type="EMBL" id="OKO92107.1"/>
    </source>
</evidence>
<keyword evidence="1" id="KW-0547">Nucleotide-binding</keyword>
<dbReference type="Pfam" id="PF13361">
    <property type="entry name" value="UvrD_C"/>
    <property type="match status" value="1"/>
</dbReference>
<protein>
    <recommendedName>
        <fullName evidence="5">UvrD-like helicase C-terminal domain-containing protein</fullName>
    </recommendedName>
</protein>
<evidence type="ECO:0000256" key="3">
    <source>
        <dbReference type="ARBA" id="ARBA00022806"/>
    </source>
</evidence>
<dbReference type="InterPro" id="IPR014017">
    <property type="entry name" value="DNA_helicase_UvrD-like_C"/>
</dbReference>
<dbReference type="InterPro" id="IPR000212">
    <property type="entry name" value="DNA_helicase_UvrD/REP"/>
</dbReference>
<sequence>MEFDVVFVIDLNSDVVPLPFEEDEVEDETEYMDIERRLLYVSMTRAKHMLYMFYYGEPSPFLLEADPELYEEIEV</sequence>
<dbReference type="PANTHER" id="PTHR11070">
    <property type="entry name" value="UVRD / RECB / PCRA DNA HELICASE FAMILY MEMBER"/>
    <property type="match status" value="1"/>
</dbReference>
<dbReference type="InterPro" id="IPR027417">
    <property type="entry name" value="P-loop_NTPase"/>
</dbReference>
<evidence type="ECO:0000259" key="5">
    <source>
        <dbReference type="Pfam" id="PF13361"/>
    </source>
</evidence>
<dbReference type="AlphaFoldDB" id="A0A1Q5SVQ4"/>
<evidence type="ECO:0000256" key="4">
    <source>
        <dbReference type="ARBA" id="ARBA00022840"/>
    </source>
</evidence>
<dbReference type="GO" id="GO:0000725">
    <property type="term" value="P:recombinational repair"/>
    <property type="evidence" value="ECO:0007669"/>
    <property type="project" value="TreeGrafter"/>
</dbReference>
<dbReference type="PANTHER" id="PTHR11070:SF2">
    <property type="entry name" value="ATP-DEPENDENT DNA HELICASE SRS2"/>
    <property type="match status" value="1"/>
</dbReference>
<proteinExistence type="predicted"/>
<dbReference type="GO" id="GO:0003677">
    <property type="term" value="F:DNA binding"/>
    <property type="evidence" value="ECO:0007669"/>
    <property type="project" value="InterPro"/>
</dbReference>
<reference evidence="6 7" key="1">
    <citation type="submission" date="2016-11" db="EMBL/GenBank/DDBJ databases">
        <authorList>
            <person name="Kadnikov V."/>
            <person name="Nazina T."/>
        </authorList>
    </citation>
    <scope>NUCLEOTIDE SEQUENCE [LARGE SCALE GENOMIC DNA]</scope>
    <source>
        <strain evidence="6 7">1017</strain>
    </source>
</reference>
<organism evidence="6 7">
    <name type="scientific">Geobacillus proteiniphilus</name>
    <dbReference type="NCBI Taxonomy" id="860353"/>
    <lineage>
        <taxon>Bacteria</taxon>
        <taxon>Bacillati</taxon>
        <taxon>Bacillota</taxon>
        <taxon>Bacilli</taxon>
        <taxon>Bacillales</taxon>
        <taxon>Anoxybacillaceae</taxon>
        <taxon>Geobacillus</taxon>
    </lineage>
</organism>
<keyword evidence="3" id="KW-0347">Helicase</keyword>
<name>A0A1Q5SVQ4_9BACL</name>
<dbReference type="GO" id="GO:0043138">
    <property type="term" value="F:3'-5' DNA helicase activity"/>
    <property type="evidence" value="ECO:0007669"/>
    <property type="project" value="TreeGrafter"/>
</dbReference>
<dbReference type="Gene3D" id="3.40.50.300">
    <property type="entry name" value="P-loop containing nucleotide triphosphate hydrolases"/>
    <property type="match status" value="1"/>
</dbReference>
<keyword evidence="4" id="KW-0067">ATP-binding</keyword>
<dbReference type="GO" id="GO:0016787">
    <property type="term" value="F:hydrolase activity"/>
    <property type="evidence" value="ECO:0007669"/>
    <property type="project" value="UniProtKB-KW"/>
</dbReference>
<feature type="domain" description="UvrD-like helicase C-terminal" evidence="5">
    <location>
        <begin position="1"/>
        <end position="55"/>
    </location>
</feature>
<comment type="caution">
    <text evidence="6">The sequence shown here is derived from an EMBL/GenBank/DDBJ whole genome shotgun (WGS) entry which is preliminary data.</text>
</comment>
<dbReference type="SUPFAM" id="SSF52540">
    <property type="entry name" value="P-loop containing nucleoside triphosphate hydrolases"/>
    <property type="match status" value="1"/>
</dbReference>
<dbReference type="Proteomes" id="UP000186030">
    <property type="component" value="Unassembled WGS sequence"/>
</dbReference>
<gene>
    <name evidence="6" type="ORF">BRO54_2513</name>
</gene>
<evidence type="ECO:0000256" key="1">
    <source>
        <dbReference type="ARBA" id="ARBA00022741"/>
    </source>
</evidence>
<keyword evidence="2" id="KW-0378">Hydrolase</keyword>
<evidence type="ECO:0000313" key="7">
    <source>
        <dbReference type="Proteomes" id="UP000186030"/>
    </source>
</evidence>
<accession>A0A1Q5SVQ4</accession>
<evidence type="ECO:0000256" key="2">
    <source>
        <dbReference type="ARBA" id="ARBA00022801"/>
    </source>
</evidence>